<reference evidence="3 5" key="2">
    <citation type="submission" date="2023-07" db="EMBL/GenBank/DDBJ databases">
        <title>Sequencing the genomes of 1000 actinobacteria strains.</title>
        <authorList>
            <person name="Klenk H.-P."/>
        </authorList>
    </citation>
    <scope>NUCLEOTIDE SEQUENCE [LARGE SCALE GENOMIC DNA]</scope>
    <source>
        <strain evidence="3 5">DSM 44724</strain>
    </source>
</reference>
<evidence type="ECO:0000313" key="4">
    <source>
        <dbReference type="Proteomes" id="UP001145799"/>
    </source>
</evidence>
<feature type="transmembrane region" description="Helical" evidence="1">
    <location>
        <begin position="12"/>
        <end position="32"/>
    </location>
</feature>
<accession>A0A9X3T8J5</accession>
<dbReference type="RefSeq" id="WP_270121718.1">
    <property type="nucleotide sequence ID" value="NZ_BAAAOM010000002.1"/>
</dbReference>
<evidence type="ECO:0000313" key="5">
    <source>
        <dbReference type="Proteomes" id="UP001183604"/>
    </source>
</evidence>
<sequence>MWRVDRYAGEAALFAGFLALGSLLALLAAPGIGRLGGPDRKRTMRLSAFVSVGAFLTTDVAERVVAGDHPVPPLMVLLIGLAVYAAIGTGTSLLWRYCLGTVRGVAALLDRRRPLAPHRLSAIAARRASSRRAAFTGICAGRSPPSTA</sequence>
<comment type="caution">
    <text evidence="2">The sequence shown here is derived from an EMBL/GenBank/DDBJ whole genome shotgun (WGS) entry which is preliminary data.</text>
</comment>
<keyword evidence="1" id="KW-0812">Transmembrane</keyword>
<evidence type="ECO:0000313" key="3">
    <source>
        <dbReference type="EMBL" id="MDR7337125.1"/>
    </source>
</evidence>
<reference evidence="2" key="1">
    <citation type="submission" date="2022-12" db="EMBL/GenBank/DDBJ databases">
        <title>Gycomyces niveus sp.nov., a novel actinomycete isolated from soil in Shouguang.</title>
        <authorList>
            <person name="Yang X."/>
        </authorList>
    </citation>
    <scope>NUCLEOTIDE SEQUENCE</scope>
    <source>
        <strain evidence="2">DSM 44724</strain>
    </source>
</reference>
<organism evidence="2 4">
    <name type="scientific">Glycomyces lechevalierae</name>
    <dbReference type="NCBI Taxonomy" id="256034"/>
    <lineage>
        <taxon>Bacteria</taxon>
        <taxon>Bacillati</taxon>
        <taxon>Actinomycetota</taxon>
        <taxon>Actinomycetes</taxon>
        <taxon>Glycomycetales</taxon>
        <taxon>Glycomycetaceae</taxon>
        <taxon>Glycomyces</taxon>
    </lineage>
</organism>
<evidence type="ECO:0000313" key="2">
    <source>
        <dbReference type="EMBL" id="MDA1385258.1"/>
    </source>
</evidence>
<feature type="transmembrane region" description="Helical" evidence="1">
    <location>
        <begin position="73"/>
        <end position="95"/>
    </location>
</feature>
<dbReference type="Proteomes" id="UP001145799">
    <property type="component" value="Unassembled WGS sequence"/>
</dbReference>
<protein>
    <submittedName>
        <fullName evidence="2">Uncharacterized protein</fullName>
    </submittedName>
</protein>
<dbReference type="EMBL" id="JAVDYD010000001">
    <property type="protein sequence ID" value="MDR7337125.1"/>
    <property type="molecule type" value="Genomic_DNA"/>
</dbReference>
<proteinExistence type="predicted"/>
<dbReference type="EMBL" id="JAPZVQ010000004">
    <property type="protein sequence ID" value="MDA1385258.1"/>
    <property type="molecule type" value="Genomic_DNA"/>
</dbReference>
<name>A0A9X3T8J5_9ACTN</name>
<gene>
    <name evidence="3" type="ORF">J2S69_000844</name>
    <name evidence="2" type="ORF">O2L01_09705</name>
</gene>
<keyword evidence="1" id="KW-1133">Transmembrane helix</keyword>
<keyword evidence="1" id="KW-0472">Membrane</keyword>
<dbReference type="AlphaFoldDB" id="A0A9X3T8J5"/>
<dbReference type="Proteomes" id="UP001183604">
    <property type="component" value="Unassembled WGS sequence"/>
</dbReference>
<evidence type="ECO:0000256" key="1">
    <source>
        <dbReference type="SAM" id="Phobius"/>
    </source>
</evidence>
<keyword evidence="5" id="KW-1185">Reference proteome</keyword>